<proteinExistence type="predicted"/>
<dbReference type="InterPro" id="IPR011333">
    <property type="entry name" value="SKP1/BTB/POZ_sf"/>
</dbReference>
<evidence type="ECO:0000313" key="2">
    <source>
        <dbReference type="Proteomes" id="UP001176961"/>
    </source>
</evidence>
<dbReference type="AlphaFoldDB" id="A0AA36DQ72"/>
<sequence length="169" mass="19512">MCSASFQVGDWVQWKESGIIEYWSAFYWFEEYGREPCPNPVTCGDCKACGSQECSCANCEARKHGTLLFTPYSWSALERGMKAIKGDVREILDYLRDGENVTLPKDDEAREALRKEAEFYNLPGLSKMCAPYTSVSKGDKDFEVKTFHQGDIVQWKESAIEMYWKYFVR</sequence>
<keyword evidence="2" id="KW-1185">Reference proteome</keyword>
<gene>
    <name evidence="1" type="ORF">CYNAS_LOCUS3183</name>
</gene>
<dbReference type="Proteomes" id="UP001176961">
    <property type="component" value="Unassembled WGS sequence"/>
</dbReference>
<dbReference type="EMBL" id="CATQJL010000001">
    <property type="protein sequence ID" value="CAJ0591200.1"/>
    <property type="molecule type" value="Genomic_DNA"/>
</dbReference>
<name>A0AA36DQ72_CYLNA</name>
<protein>
    <submittedName>
        <fullName evidence="1">Uncharacterized protein</fullName>
    </submittedName>
</protein>
<dbReference type="SUPFAM" id="SSF54695">
    <property type="entry name" value="POZ domain"/>
    <property type="match status" value="1"/>
</dbReference>
<reference evidence="1" key="1">
    <citation type="submission" date="2023-07" db="EMBL/GenBank/DDBJ databases">
        <authorList>
            <consortium name="CYATHOMIX"/>
        </authorList>
    </citation>
    <scope>NUCLEOTIDE SEQUENCE</scope>
    <source>
        <strain evidence="1">N/A</strain>
    </source>
</reference>
<accession>A0AA36DQ72</accession>
<dbReference type="Gene3D" id="3.30.710.10">
    <property type="entry name" value="Potassium Channel Kv1.1, Chain A"/>
    <property type="match status" value="1"/>
</dbReference>
<evidence type="ECO:0000313" key="1">
    <source>
        <dbReference type="EMBL" id="CAJ0591200.1"/>
    </source>
</evidence>
<organism evidence="1 2">
    <name type="scientific">Cylicocyclus nassatus</name>
    <name type="common">Nematode worm</name>
    <dbReference type="NCBI Taxonomy" id="53992"/>
    <lineage>
        <taxon>Eukaryota</taxon>
        <taxon>Metazoa</taxon>
        <taxon>Ecdysozoa</taxon>
        <taxon>Nematoda</taxon>
        <taxon>Chromadorea</taxon>
        <taxon>Rhabditida</taxon>
        <taxon>Rhabditina</taxon>
        <taxon>Rhabditomorpha</taxon>
        <taxon>Strongyloidea</taxon>
        <taxon>Strongylidae</taxon>
        <taxon>Cylicocyclus</taxon>
    </lineage>
</organism>
<comment type="caution">
    <text evidence="1">The sequence shown here is derived from an EMBL/GenBank/DDBJ whole genome shotgun (WGS) entry which is preliminary data.</text>
</comment>